<dbReference type="AlphaFoldDB" id="A0A9Q3FRJ5"/>
<evidence type="ECO:0000313" key="2">
    <source>
        <dbReference type="EMBL" id="MBW0545400.1"/>
    </source>
</evidence>
<feature type="compositionally biased region" description="Polar residues" evidence="1">
    <location>
        <begin position="48"/>
        <end position="57"/>
    </location>
</feature>
<feature type="region of interest" description="Disordered" evidence="1">
    <location>
        <begin position="110"/>
        <end position="130"/>
    </location>
</feature>
<feature type="compositionally biased region" description="Basic and acidic residues" evidence="1">
    <location>
        <begin position="119"/>
        <end position="130"/>
    </location>
</feature>
<evidence type="ECO:0000313" key="3">
    <source>
        <dbReference type="Proteomes" id="UP000765509"/>
    </source>
</evidence>
<comment type="caution">
    <text evidence="2">The sequence shown here is derived from an EMBL/GenBank/DDBJ whole genome shotgun (WGS) entry which is preliminary data.</text>
</comment>
<keyword evidence="3" id="KW-1185">Reference proteome</keyword>
<reference evidence="2" key="1">
    <citation type="submission" date="2021-03" db="EMBL/GenBank/DDBJ databases">
        <title>Draft genome sequence of rust myrtle Austropuccinia psidii MF-1, a brazilian biotype.</title>
        <authorList>
            <person name="Quecine M.C."/>
            <person name="Pachon D.M.R."/>
            <person name="Bonatelli M.L."/>
            <person name="Correr F.H."/>
            <person name="Franceschini L.M."/>
            <person name="Leite T.F."/>
            <person name="Margarido G.R.A."/>
            <person name="Almeida C.A."/>
            <person name="Ferrarezi J.A."/>
            <person name="Labate C.A."/>
        </authorList>
    </citation>
    <scope>NUCLEOTIDE SEQUENCE</scope>
    <source>
        <strain evidence="2">MF-1</strain>
    </source>
</reference>
<organism evidence="2 3">
    <name type="scientific">Austropuccinia psidii MF-1</name>
    <dbReference type="NCBI Taxonomy" id="1389203"/>
    <lineage>
        <taxon>Eukaryota</taxon>
        <taxon>Fungi</taxon>
        <taxon>Dikarya</taxon>
        <taxon>Basidiomycota</taxon>
        <taxon>Pucciniomycotina</taxon>
        <taxon>Pucciniomycetes</taxon>
        <taxon>Pucciniales</taxon>
        <taxon>Sphaerophragmiaceae</taxon>
        <taxon>Austropuccinia</taxon>
    </lineage>
</organism>
<name>A0A9Q3FRJ5_9BASI</name>
<protein>
    <submittedName>
        <fullName evidence="2">Uncharacterized protein</fullName>
    </submittedName>
</protein>
<feature type="region of interest" description="Disordered" evidence="1">
    <location>
        <begin position="40"/>
        <end position="68"/>
    </location>
</feature>
<dbReference type="EMBL" id="AVOT02050304">
    <property type="protein sequence ID" value="MBW0545400.1"/>
    <property type="molecule type" value="Genomic_DNA"/>
</dbReference>
<evidence type="ECO:0000256" key="1">
    <source>
        <dbReference type="SAM" id="MobiDB-lite"/>
    </source>
</evidence>
<gene>
    <name evidence="2" type="ORF">O181_085115</name>
</gene>
<dbReference type="Proteomes" id="UP000765509">
    <property type="component" value="Unassembled WGS sequence"/>
</dbReference>
<proteinExistence type="predicted"/>
<sequence>MSCHPWDSNAENQNNQIPHDKTLPFLVCLASKLRGNPLQAQVAANEPPQHNESTIPGQPSEPHKNALTCEPEPEVAPMKSREAPFACPATPASVIIINDMPIISPLPPLLPWRSQPPHSHNEAQKELKDL</sequence>
<accession>A0A9Q3FRJ5</accession>